<proteinExistence type="predicted"/>
<organism evidence="1 2">
    <name type="scientific">Bacillus thuringiensis</name>
    <dbReference type="NCBI Taxonomy" id="1428"/>
    <lineage>
        <taxon>Bacteria</taxon>
        <taxon>Bacillati</taxon>
        <taxon>Bacillota</taxon>
        <taxon>Bacilli</taxon>
        <taxon>Bacillales</taxon>
        <taxon>Bacillaceae</taxon>
        <taxon>Bacillus</taxon>
        <taxon>Bacillus cereus group</taxon>
    </lineage>
</organism>
<gene>
    <name evidence="1" type="ORF">COJ61_01530</name>
</gene>
<name>A0AB36U226_BACTU</name>
<sequence>MQIFVMGAFSILNLMGMWLNPNNYESIKMFKFYRFLVPESQKGPMLGASDPRLFFIGYLPTS</sequence>
<accession>A0AB36U226</accession>
<protein>
    <submittedName>
        <fullName evidence="1">Uncharacterized protein</fullName>
    </submittedName>
</protein>
<dbReference type="EMBL" id="NUYG01000003">
    <property type="protein sequence ID" value="PFM96418.1"/>
    <property type="molecule type" value="Genomic_DNA"/>
</dbReference>
<reference evidence="1 2" key="1">
    <citation type="submission" date="2017-09" db="EMBL/GenBank/DDBJ databases">
        <title>Large-scale bioinformatics analysis of Bacillus genomes uncovers conserved roles of natural products in bacterial physiology.</title>
        <authorList>
            <consortium name="Agbiome Team Llc"/>
            <person name="Bleich R.M."/>
            <person name="Grubbs K.J."/>
            <person name="Santa Maria K.C."/>
            <person name="Allen S.E."/>
            <person name="Farag S."/>
            <person name="Shank E.A."/>
            <person name="Bowers A."/>
        </authorList>
    </citation>
    <scope>NUCLEOTIDE SEQUENCE [LARGE SCALE GENOMIC DNA]</scope>
    <source>
        <strain evidence="1 2">AFS077661</strain>
    </source>
</reference>
<comment type="caution">
    <text evidence="1">The sequence shown here is derived from an EMBL/GenBank/DDBJ whole genome shotgun (WGS) entry which is preliminary data.</text>
</comment>
<evidence type="ECO:0000313" key="2">
    <source>
        <dbReference type="Proteomes" id="UP000223839"/>
    </source>
</evidence>
<dbReference type="AlphaFoldDB" id="A0AB36U226"/>
<evidence type="ECO:0000313" key="1">
    <source>
        <dbReference type="EMBL" id="PFM96418.1"/>
    </source>
</evidence>
<dbReference type="Proteomes" id="UP000223839">
    <property type="component" value="Unassembled WGS sequence"/>
</dbReference>